<keyword evidence="11" id="KW-0249">Electron transport</keyword>
<keyword evidence="10" id="KW-0479">Metal-binding</keyword>
<dbReference type="GO" id="GO:0016705">
    <property type="term" value="F:oxidoreductase activity, acting on paired donors, with incorporation or reduction of molecular oxygen"/>
    <property type="evidence" value="ECO:0007669"/>
    <property type="project" value="UniProtKB-ARBA"/>
</dbReference>
<keyword evidence="9" id="KW-0001">2Fe-2S</keyword>
<accession>I4EZY0</accession>
<evidence type="ECO:0000256" key="7">
    <source>
        <dbReference type="ARBA" id="ARBA00022660"/>
    </source>
</evidence>
<dbReference type="STRING" id="477641.MODMU_3531"/>
<dbReference type="CDD" id="cd03467">
    <property type="entry name" value="Rieske"/>
    <property type="match status" value="1"/>
</dbReference>
<dbReference type="OrthoDB" id="9802613at2"/>
<dbReference type="InterPro" id="IPR017941">
    <property type="entry name" value="Rieske_2Fe-2S"/>
</dbReference>
<gene>
    <name evidence="23" type="primary">qcrA</name>
    <name evidence="23" type="ordered locus">MODMU_3531</name>
</gene>
<comment type="similarity">
    <text evidence="3">Belongs to the Rieske iron-sulfur protein family.</text>
</comment>
<reference evidence="23 24" key="1">
    <citation type="journal article" date="2012" name="J. Bacteriol.">
        <title>Genome Sequence of Radiation-Resistant Modestobacter marinus Strain BC501, a Representative Actinobacterium That Thrives on Calcareous Stone Surfaces.</title>
        <authorList>
            <person name="Normand P."/>
            <person name="Gury J."/>
            <person name="Pujic P."/>
            <person name="Chouaia B."/>
            <person name="Crotti E."/>
            <person name="Brusetti L."/>
            <person name="Daffonchio D."/>
            <person name="Vacherie B."/>
            <person name="Barbe V."/>
            <person name="Medigue C."/>
            <person name="Calteau A."/>
            <person name="Ghodhbane-Gtari F."/>
            <person name="Essoussi I."/>
            <person name="Nouioui I."/>
            <person name="Abbassi-Ghozzi I."/>
            <person name="Gtari M."/>
        </authorList>
    </citation>
    <scope>NUCLEOTIDE SEQUENCE [LARGE SCALE GENOMIC DNA]</scope>
    <source>
        <strain evidence="24">BC 501</strain>
    </source>
</reference>
<dbReference type="AlphaFoldDB" id="I4EZY0"/>
<evidence type="ECO:0000256" key="18">
    <source>
        <dbReference type="ARBA" id="ARBA00029586"/>
    </source>
</evidence>
<keyword evidence="5" id="KW-0813">Transport</keyword>
<evidence type="ECO:0000256" key="10">
    <source>
        <dbReference type="ARBA" id="ARBA00022723"/>
    </source>
</evidence>
<evidence type="ECO:0000256" key="11">
    <source>
        <dbReference type="ARBA" id="ARBA00022982"/>
    </source>
</evidence>
<evidence type="ECO:0000256" key="12">
    <source>
        <dbReference type="ARBA" id="ARBA00022989"/>
    </source>
</evidence>
<dbReference type="PANTHER" id="PTHR10134">
    <property type="entry name" value="CYTOCHROME B-C1 COMPLEX SUBUNIT RIESKE, MITOCHONDRIAL"/>
    <property type="match status" value="1"/>
</dbReference>
<keyword evidence="15" id="KW-0411">Iron-sulfur</keyword>
<feature type="transmembrane region" description="Helical" evidence="21">
    <location>
        <begin position="75"/>
        <end position="95"/>
    </location>
</feature>
<evidence type="ECO:0000313" key="24">
    <source>
        <dbReference type="Proteomes" id="UP000006461"/>
    </source>
</evidence>
<keyword evidence="8 21" id="KW-0812">Transmembrane</keyword>
<evidence type="ECO:0000256" key="8">
    <source>
        <dbReference type="ARBA" id="ARBA00022692"/>
    </source>
</evidence>
<evidence type="ECO:0000256" key="21">
    <source>
        <dbReference type="SAM" id="Phobius"/>
    </source>
</evidence>
<dbReference type="GO" id="GO:0004497">
    <property type="term" value="F:monooxygenase activity"/>
    <property type="evidence" value="ECO:0007669"/>
    <property type="project" value="UniProtKB-ARBA"/>
</dbReference>
<organism evidence="23 24">
    <name type="scientific">Modestobacter italicus (strain DSM 44449 / CECT 9708 / BC 501)</name>
    <dbReference type="NCBI Taxonomy" id="2732864"/>
    <lineage>
        <taxon>Bacteria</taxon>
        <taxon>Bacillati</taxon>
        <taxon>Actinomycetota</taxon>
        <taxon>Actinomycetes</taxon>
        <taxon>Geodermatophilales</taxon>
        <taxon>Geodermatophilaceae</taxon>
        <taxon>Modestobacter</taxon>
    </lineage>
</organism>
<dbReference type="PROSITE" id="PS51296">
    <property type="entry name" value="RIESKE"/>
    <property type="match status" value="1"/>
</dbReference>
<name>I4EZY0_MODI5</name>
<evidence type="ECO:0000256" key="9">
    <source>
        <dbReference type="ARBA" id="ARBA00022714"/>
    </source>
</evidence>
<keyword evidence="17" id="KW-1015">Disulfide bond</keyword>
<evidence type="ECO:0000256" key="17">
    <source>
        <dbReference type="ARBA" id="ARBA00023157"/>
    </source>
</evidence>
<dbReference type="InterPro" id="IPR045603">
    <property type="entry name" value="QcrA_N"/>
</dbReference>
<keyword evidence="13 23" id="KW-0560">Oxidoreductase</keyword>
<dbReference type="OMA" id="SHLGCPA"/>
<dbReference type="GO" id="GO:0005886">
    <property type="term" value="C:plasma membrane"/>
    <property type="evidence" value="ECO:0007669"/>
    <property type="project" value="UniProtKB-SubCell"/>
</dbReference>
<evidence type="ECO:0000256" key="13">
    <source>
        <dbReference type="ARBA" id="ARBA00023002"/>
    </source>
</evidence>
<evidence type="ECO:0000256" key="6">
    <source>
        <dbReference type="ARBA" id="ARBA00022475"/>
    </source>
</evidence>
<protein>
    <recommendedName>
        <fullName evidence="4">Cytochrome bc1 complex Rieske iron-sulfur subunit</fullName>
    </recommendedName>
    <alternativeName>
        <fullName evidence="18">Cytochrome bc1 reductase complex subunit QcrA</fullName>
    </alternativeName>
    <alternativeName>
        <fullName evidence="19">Rieske iron-sulfur protein</fullName>
    </alternativeName>
</protein>
<dbReference type="Pfam" id="PF00355">
    <property type="entry name" value="Rieske"/>
    <property type="match status" value="1"/>
</dbReference>
<dbReference type="GO" id="GO:0051537">
    <property type="term" value="F:2 iron, 2 sulfur cluster binding"/>
    <property type="evidence" value="ECO:0007669"/>
    <property type="project" value="UniProtKB-KW"/>
</dbReference>
<dbReference type="InterPro" id="IPR014349">
    <property type="entry name" value="Rieske_Fe-S_prot"/>
</dbReference>
<evidence type="ECO:0000256" key="14">
    <source>
        <dbReference type="ARBA" id="ARBA00023004"/>
    </source>
</evidence>
<dbReference type="eggNOG" id="COG0723">
    <property type="taxonomic scope" value="Bacteria"/>
</dbReference>
<feature type="transmembrane region" description="Helical" evidence="21">
    <location>
        <begin position="181"/>
        <end position="205"/>
    </location>
</feature>
<evidence type="ECO:0000256" key="1">
    <source>
        <dbReference type="ARBA" id="ARBA00002494"/>
    </source>
</evidence>
<feature type="region of interest" description="Disordered" evidence="20">
    <location>
        <begin position="1"/>
        <end position="31"/>
    </location>
</feature>
<dbReference type="Gene3D" id="2.102.10.10">
    <property type="entry name" value="Rieske [2Fe-2S] iron-sulphur domain"/>
    <property type="match status" value="1"/>
</dbReference>
<dbReference type="KEGG" id="mmar:MODMU_3531"/>
<dbReference type="InterPro" id="IPR036922">
    <property type="entry name" value="Rieske_2Fe-2S_sf"/>
</dbReference>
<keyword evidence="16 21" id="KW-0472">Membrane</keyword>
<evidence type="ECO:0000256" key="19">
    <source>
        <dbReference type="ARBA" id="ARBA00032409"/>
    </source>
</evidence>
<feature type="transmembrane region" description="Helical" evidence="21">
    <location>
        <begin position="115"/>
        <end position="139"/>
    </location>
</feature>
<evidence type="ECO:0000259" key="22">
    <source>
        <dbReference type="PROSITE" id="PS51296"/>
    </source>
</evidence>
<evidence type="ECO:0000256" key="3">
    <source>
        <dbReference type="ARBA" id="ARBA00010651"/>
    </source>
</evidence>
<dbReference type="HOGENOM" id="CLU_050668_0_0_11"/>
<dbReference type="GO" id="GO:0046872">
    <property type="term" value="F:metal ion binding"/>
    <property type="evidence" value="ECO:0007669"/>
    <property type="project" value="UniProtKB-KW"/>
</dbReference>
<proteinExistence type="inferred from homology"/>
<dbReference type="Pfam" id="PF19297">
    <property type="entry name" value="QcrA_N"/>
    <property type="match status" value="1"/>
</dbReference>
<keyword evidence="14" id="KW-0408">Iron</keyword>
<comment type="subcellular location">
    <subcellularLocation>
        <location evidence="2">Cell membrane</location>
        <topology evidence="2">Multi-pass membrane protein</topology>
    </subcellularLocation>
</comment>
<keyword evidence="7" id="KW-0679">Respiratory chain</keyword>
<keyword evidence="6" id="KW-1003">Cell membrane</keyword>
<evidence type="ECO:0000256" key="20">
    <source>
        <dbReference type="SAM" id="MobiDB-lite"/>
    </source>
</evidence>
<keyword evidence="24" id="KW-1185">Reference proteome</keyword>
<dbReference type="PATRIC" id="fig|477641.3.peg.3348"/>
<dbReference type="Proteomes" id="UP000006461">
    <property type="component" value="Chromosome"/>
</dbReference>
<evidence type="ECO:0000256" key="16">
    <source>
        <dbReference type="ARBA" id="ARBA00023136"/>
    </source>
</evidence>
<keyword evidence="12 21" id="KW-1133">Transmembrane helix</keyword>
<feature type="domain" description="Rieske" evidence="22">
    <location>
        <begin position="286"/>
        <end position="352"/>
    </location>
</feature>
<dbReference type="EMBL" id="FO203431">
    <property type="protein sequence ID" value="CCH88943.1"/>
    <property type="molecule type" value="Genomic_DNA"/>
</dbReference>
<sequence>MSTIDHSRPGSAGGADEPGQLHGGPDDEHTPEQLAAMNRTELDRLGARYDGVEILHVEPAAPLGSPLDKKNTRQVTLWFALAALFAVAFVVVYAGSGWFLPSWEWRVGSSTWSALYTPLLGALFGLSMVCIGIGLVLYVKKLLPHETAVQDKHDGSHFDRVTTGATLMGGLDSSGLPRRKLLAGTLGLLGLAFGAMLVSLLGGFIKNPNKGNPLGTTPWADGLRLLRDDGTPVRPGDQVAGSLATVFPAVEGGNKAYDAAVMLIRLRPEQLSELTIPPGQEDFGYGDYVAYSKICTHAGCPVSLYEQETSRILCPCHQSQFDVTDGAKPIFGPATRALPQLPITVDDEGYFVARGDFPEPVGPSFWNMGRLG</sequence>
<evidence type="ECO:0000256" key="4">
    <source>
        <dbReference type="ARBA" id="ARBA00015816"/>
    </source>
</evidence>
<dbReference type="SUPFAM" id="SSF50022">
    <property type="entry name" value="ISP domain"/>
    <property type="match status" value="1"/>
</dbReference>
<evidence type="ECO:0000313" key="23">
    <source>
        <dbReference type="EMBL" id="CCH88943.1"/>
    </source>
</evidence>
<evidence type="ECO:0000256" key="2">
    <source>
        <dbReference type="ARBA" id="ARBA00004651"/>
    </source>
</evidence>
<evidence type="ECO:0000256" key="5">
    <source>
        <dbReference type="ARBA" id="ARBA00022448"/>
    </source>
</evidence>
<evidence type="ECO:0000256" key="15">
    <source>
        <dbReference type="ARBA" id="ARBA00023014"/>
    </source>
</evidence>
<comment type="function">
    <text evidence="1">Iron-sulfur subunit of the cytochrome bc1 complex, an essential component of the respiratory electron transport chain required for ATP synthesis. The bc1 complex catalyzes the oxidation of menaquinol and the reduction of cytochrome c in the respiratory chain. The bc1 complex operates through a Q-cycle mechanism that couples electron transfer to generation of the proton gradient that drives ATP synthesis.</text>
</comment>